<accession>W2RSE6</accession>
<dbReference type="OrthoDB" id="5396681at2759"/>
<keyword evidence="2" id="KW-1185">Reference proteome</keyword>
<name>W2RSE6_CYPE1</name>
<dbReference type="EMBL" id="KB822721">
    <property type="protein sequence ID" value="ETN39240.1"/>
    <property type="molecule type" value="Genomic_DNA"/>
</dbReference>
<reference evidence="1 2" key="1">
    <citation type="submission" date="2013-03" db="EMBL/GenBank/DDBJ databases">
        <title>The Genome Sequence of Phialophora europaea CBS 101466.</title>
        <authorList>
            <consortium name="The Broad Institute Genomics Platform"/>
            <person name="Cuomo C."/>
            <person name="de Hoog S."/>
            <person name="Gorbushina A."/>
            <person name="Walker B."/>
            <person name="Young S.K."/>
            <person name="Zeng Q."/>
            <person name="Gargeya S."/>
            <person name="Fitzgerald M."/>
            <person name="Haas B."/>
            <person name="Abouelleil A."/>
            <person name="Allen A.W."/>
            <person name="Alvarado L."/>
            <person name="Arachchi H.M."/>
            <person name="Berlin A.M."/>
            <person name="Chapman S.B."/>
            <person name="Gainer-Dewar J."/>
            <person name="Goldberg J."/>
            <person name="Griggs A."/>
            <person name="Gujja S."/>
            <person name="Hansen M."/>
            <person name="Howarth C."/>
            <person name="Imamovic A."/>
            <person name="Ireland A."/>
            <person name="Larimer J."/>
            <person name="McCowan C."/>
            <person name="Murphy C."/>
            <person name="Pearson M."/>
            <person name="Poon T.W."/>
            <person name="Priest M."/>
            <person name="Roberts A."/>
            <person name="Saif S."/>
            <person name="Shea T."/>
            <person name="Sisk P."/>
            <person name="Sykes S."/>
            <person name="Wortman J."/>
            <person name="Nusbaum C."/>
            <person name="Birren B."/>
        </authorList>
    </citation>
    <scope>NUCLEOTIDE SEQUENCE [LARGE SCALE GENOMIC DNA]</scope>
    <source>
        <strain evidence="1 2">CBS 101466</strain>
    </source>
</reference>
<dbReference type="InParanoid" id="W2RSE6"/>
<protein>
    <recommendedName>
        <fullName evidence="3">Fungal N-terminal domain-containing protein</fullName>
    </recommendedName>
</protein>
<gene>
    <name evidence="1" type="ORF">HMPREF1541_05463</name>
</gene>
<sequence>MIVLGSRNGEAQRRLQSCCNGDLRCDRTETGPIALHILIISTYLDNWRLYLGHLASMFEGKDDRLITAVLKDPSIDFADLQILRDLESNLLTMEAILKSSINILAQLEACAQALLEHRPKVGQQTGSASKSSYLNDQQMRSLDVLQSKANGFIASAEVLRHRVGNAIGLVRLATIPPQLLLTARFLNTTLADLE</sequence>
<evidence type="ECO:0000313" key="1">
    <source>
        <dbReference type="EMBL" id="ETN39240.1"/>
    </source>
</evidence>
<dbReference type="STRING" id="1220924.W2RSE6"/>
<evidence type="ECO:0000313" key="2">
    <source>
        <dbReference type="Proteomes" id="UP000030752"/>
    </source>
</evidence>
<proteinExistence type="predicted"/>
<dbReference type="AlphaFoldDB" id="W2RSE6"/>
<dbReference type="VEuPathDB" id="FungiDB:HMPREF1541_05463"/>
<organism evidence="1 2">
    <name type="scientific">Cyphellophora europaea (strain CBS 101466)</name>
    <name type="common">Phialophora europaea</name>
    <dbReference type="NCBI Taxonomy" id="1220924"/>
    <lineage>
        <taxon>Eukaryota</taxon>
        <taxon>Fungi</taxon>
        <taxon>Dikarya</taxon>
        <taxon>Ascomycota</taxon>
        <taxon>Pezizomycotina</taxon>
        <taxon>Eurotiomycetes</taxon>
        <taxon>Chaetothyriomycetidae</taxon>
        <taxon>Chaetothyriales</taxon>
        <taxon>Cyphellophoraceae</taxon>
        <taxon>Cyphellophora</taxon>
    </lineage>
</organism>
<dbReference type="RefSeq" id="XP_008718025.1">
    <property type="nucleotide sequence ID" value="XM_008719803.1"/>
</dbReference>
<dbReference type="Proteomes" id="UP000030752">
    <property type="component" value="Unassembled WGS sequence"/>
</dbReference>
<dbReference type="HOGENOM" id="CLU_1402373_0_0_1"/>
<dbReference type="eggNOG" id="ENOG502RNQD">
    <property type="taxonomic scope" value="Eukaryota"/>
</dbReference>
<evidence type="ECO:0008006" key="3">
    <source>
        <dbReference type="Google" id="ProtNLM"/>
    </source>
</evidence>
<dbReference type="GeneID" id="19972802"/>